<sequence>MSDVIQFFLKMAAGFDERAVEPPYLVQFGIERARLSDARKKAEGLVTQLYKHRNFKNGSHAAQFSIADAVLANGHTDQRIQQMLALLIVHLATDSQQKLDTIAAGADKVGYVMSLSDDSLRAMEQTDGTDEDFESVASGMLAEGNSPFKFKFVALSSAIS</sequence>
<evidence type="ECO:0000313" key="2">
    <source>
        <dbReference type="Proteomes" id="UP000316545"/>
    </source>
</evidence>
<accession>A0A560G1E1</accession>
<keyword evidence="2" id="KW-1185">Reference proteome</keyword>
<name>A0A560G1E1_9PROT</name>
<dbReference type="EMBL" id="VITO01000006">
    <property type="protein sequence ID" value="TWB27715.1"/>
    <property type="molecule type" value="Genomic_DNA"/>
</dbReference>
<organism evidence="1 2">
    <name type="scientific">Nitrospirillum amazonense</name>
    <dbReference type="NCBI Taxonomy" id="28077"/>
    <lineage>
        <taxon>Bacteria</taxon>
        <taxon>Pseudomonadati</taxon>
        <taxon>Pseudomonadota</taxon>
        <taxon>Alphaproteobacteria</taxon>
        <taxon>Rhodospirillales</taxon>
        <taxon>Azospirillaceae</taxon>
        <taxon>Nitrospirillum</taxon>
    </lineage>
</organism>
<dbReference type="AlphaFoldDB" id="A0A560G1E1"/>
<dbReference type="RefSeq" id="WP_145616825.1">
    <property type="nucleotide sequence ID" value="NZ_VITO01000006.1"/>
</dbReference>
<evidence type="ECO:0000313" key="1">
    <source>
        <dbReference type="EMBL" id="TWB27715.1"/>
    </source>
</evidence>
<reference evidence="1 2" key="1">
    <citation type="submission" date="2019-06" db="EMBL/GenBank/DDBJ databases">
        <title>Genomic Encyclopedia of Type Strains, Phase IV (KMG-V): Genome sequencing to study the core and pangenomes of soil and plant-associated prokaryotes.</title>
        <authorList>
            <person name="Whitman W."/>
        </authorList>
    </citation>
    <scope>NUCLEOTIDE SEQUENCE [LARGE SCALE GENOMIC DNA]</scope>
    <source>
        <strain evidence="1 2">BR 11865</strain>
    </source>
</reference>
<gene>
    <name evidence="1" type="ORF">FBZ88_106178</name>
</gene>
<comment type="caution">
    <text evidence="1">The sequence shown here is derived from an EMBL/GenBank/DDBJ whole genome shotgun (WGS) entry which is preliminary data.</text>
</comment>
<dbReference type="Proteomes" id="UP000316545">
    <property type="component" value="Unassembled WGS sequence"/>
</dbReference>
<proteinExistence type="predicted"/>
<protein>
    <submittedName>
        <fullName evidence="1">Uncharacterized protein</fullName>
    </submittedName>
</protein>